<keyword evidence="6" id="KW-1015">Disulfide bond</keyword>
<dbReference type="InterPro" id="IPR003599">
    <property type="entry name" value="Ig_sub"/>
</dbReference>
<feature type="domain" description="Ig-like" evidence="8">
    <location>
        <begin position="122"/>
        <end position="217"/>
    </location>
</feature>
<evidence type="ECO:0000256" key="7">
    <source>
        <dbReference type="ARBA" id="ARBA00023180"/>
    </source>
</evidence>
<reference evidence="9" key="2">
    <citation type="submission" date="2025-09" db="UniProtKB">
        <authorList>
            <consortium name="Ensembl"/>
        </authorList>
    </citation>
    <scope>IDENTIFICATION</scope>
</reference>
<dbReference type="PANTHER" id="PTHR19433">
    <property type="entry name" value="T-CELL RECEPTOR ALPHA CHAIN V REGION-RELATED"/>
    <property type="match status" value="1"/>
</dbReference>
<dbReference type="SMART" id="SM00406">
    <property type="entry name" value="IGv"/>
    <property type="match status" value="1"/>
</dbReference>
<feature type="domain" description="Ig-like" evidence="8">
    <location>
        <begin position="25"/>
        <end position="108"/>
    </location>
</feature>
<dbReference type="InterPro" id="IPR052051">
    <property type="entry name" value="TCR_complex_component"/>
</dbReference>
<dbReference type="PANTHER" id="PTHR19433:SF133">
    <property type="entry name" value="IMMUNE-TYPE RECEPTOR 5 PRECURSOR-RELATED"/>
    <property type="match status" value="1"/>
</dbReference>
<dbReference type="GO" id="GO:0005886">
    <property type="term" value="C:plasma membrane"/>
    <property type="evidence" value="ECO:0007669"/>
    <property type="project" value="UniProtKB-SubCell"/>
</dbReference>
<proteinExistence type="predicted"/>
<sequence>MFTLTATLSLGAVIQSDVLKTFLPGDRVNLECLMSEQDGNYYNWIKIIIEQAPVLMLSLYFHSNTATFFGEFINSTRFTETKSGTRFVLTISDARPSDMGMYYCAARDYDAMIFRKGICLVPTTIPHSKSVSESVQPGDSVTPNCTIHTEACVGKHSIYWFRHGSGESRPGIIYTYGDWSDQCEKSPEAGSPTQSCVYNLPKRNLSLSDAGTCYCAVIEETALTFLYCCLYFHRKCVFFLMTLMNCKQILSSNYLDQEDDDTLTSVHYAALNVIHKKPKTRRQRSTMETDTVFSGVRCQNMD</sequence>
<keyword evidence="7" id="KW-0325">Glycoprotein</keyword>
<keyword evidence="10" id="KW-1185">Reference proteome</keyword>
<dbReference type="InterPro" id="IPR036179">
    <property type="entry name" value="Ig-like_dom_sf"/>
</dbReference>
<comment type="subcellular location">
    <subcellularLocation>
        <location evidence="1">Cell membrane</location>
    </subcellularLocation>
</comment>
<evidence type="ECO:0000256" key="3">
    <source>
        <dbReference type="ARBA" id="ARBA00022729"/>
    </source>
</evidence>
<evidence type="ECO:0000256" key="5">
    <source>
        <dbReference type="ARBA" id="ARBA00023136"/>
    </source>
</evidence>
<organism evidence="9 10">
    <name type="scientific">Salmo trutta</name>
    <name type="common">Brown trout</name>
    <dbReference type="NCBI Taxonomy" id="8032"/>
    <lineage>
        <taxon>Eukaryota</taxon>
        <taxon>Metazoa</taxon>
        <taxon>Chordata</taxon>
        <taxon>Craniata</taxon>
        <taxon>Vertebrata</taxon>
        <taxon>Euteleostomi</taxon>
        <taxon>Actinopterygii</taxon>
        <taxon>Neopterygii</taxon>
        <taxon>Teleostei</taxon>
        <taxon>Protacanthopterygii</taxon>
        <taxon>Salmoniformes</taxon>
        <taxon>Salmonidae</taxon>
        <taxon>Salmoninae</taxon>
        <taxon>Salmo</taxon>
    </lineage>
</organism>
<keyword evidence="2" id="KW-1003">Cell membrane</keyword>
<dbReference type="Gene3D" id="2.60.40.10">
    <property type="entry name" value="Immunoglobulins"/>
    <property type="match status" value="2"/>
</dbReference>
<accession>A0A673VL20</accession>
<dbReference type="SMART" id="SM00409">
    <property type="entry name" value="IG"/>
    <property type="match status" value="2"/>
</dbReference>
<dbReference type="Pfam" id="PF07686">
    <property type="entry name" value="V-set"/>
    <property type="match status" value="1"/>
</dbReference>
<dbReference type="CDD" id="cd00099">
    <property type="entry name" value="IgV"/>
    <property type="match status" value="1"/>
</dbReference>
<dbReference type="OMA" id="WIKIIIE"/>
<evidence type="ECO:0000259" key="8">
    <source>
        <dbReference type="PROSITE" id="PS50835"/>
    </source>
</evidence>
<reference evidence="9" key="1">
    <citation type="submission" date="2025-08" db="UniProtKB">
        <authorList>
            <consortium name="Ensembl"/>
        </authorList>
    </citation>
    <scope>IDENTIFICATION</scope>
</reference>
<dbReference type="SUPFAM" id="SSF48726">
    <property type="entry name" value="Immunoglobulin"/>
    <property type="match status" value="2"/>
</dbReference>
<dbReference type="PROSITE" id="PS50835">
    <property type="entry name" value="IG_LIKE"/>
    <property type="match status" value="2"/>
</dbReference>
<dbReference type="Ensembl" id="ENSSTUT00000000355.1">
    <property type="protein sequence ID" value="ENSSTUP00000000310.1"/>
    <property type="gene ID" value="ENSSTUG00000000232.1"/>
</dbReference>
<protein>
    <submittedName>
        <fullName evidence="9">Novel immune-type receptor 12</fullName>
    </submittedName>
</protein>
<dbReference type="GO" id="GO:0002376">
    <property type="term" value="P:immune system process"/>
    <property type="evidence" value="ECO:0007669"/>
    <property type="project" value="UniProtKB-KW"/>
</dbReference>
<dbReference type="InterPro" id="IPR013106">
    <property type="entry name" value="Ig_V-set"/>
</dbReference>
<dbReference type="GeneTree" id="ENSGT00940000162676"/>
<evidence type="ECO:0000313" key="10">
    <source>
        <dbReference type="Proteomes" id="UP000472277"/>
    </source>
</evidence>
<dbReference type="AlphaFoldDB" id="A0A673VL20"/>
<dbReference type="InterPro" id="IPR013783">
    <property type="entry name" value="Ig-like_fold"/>
</dbReference>
<evidence type="ECO:0000256" key="4">
    <source>
        <dbReference type="ARBA" id="ARBA00022859"/>
    </source>
</evidence>
<gene>
    <name evidence="9" type="primary">LOC115194947</name>
</gene>
<dbReference type="GO" id="GO:0009617">
    <property type="term" value="P:response to bacterium"/>
    <property type="evidence" value="ECO:0007669"/>
    <property type="project" value="TreeGrafter"/>
</dbReference>
<evidence type="ECO:0000313" key="9">
    <source>
        <dbReference type="Ensembl" id="ENSSTUP00000000310.1"/>
    </source>
</evidence>
<keyword evidence="3" id="KW-0732">Signal</keyword>
<dbReference type="Proteomes" id="UP000472277">
    <property type="component" value="Chromosome 5"/>
</dbReference>
<evidence type="ECO:0000256" key="1">
    <source>
        <dbReference type="ARBA" id="ARBA00004236"/>
    </source>
</evidence>
<keyword evidence="5" id="KW-0472">Membrane</keyword>
<name>A0A673VL20_SALTR</name>
<evidence type="ECO:0000256" key="2">
    <source>
        <dbReference type="ARBA" id="ARBA00022475"/>
    </source>
</evidence>
<keyword evidence="4" id="KW-0391">Immunity</keyword>
<evidence type="ECO:0000256" key="6">
    <source>
        <dbReference type="ARBA" id="ARBA00023157"/>
    </source>
</evidence>
<dbReference type="InterPro" id="IPR007110">
    <property type="entry name" value="Ig-like_dom"/>
</dbReference>